<keyword evidence="4 6" id="KW-0067">ATP-binding</keyword>
<evidence type="ECO:0000313" key="10">
    <source>
        <dbReference type="Proteomes" id="UP000326354"/>
    </source>
</evidence>
<dbReference type="SUPFAM" id="SSF48452">
    <property type="entry name" value="TPR-like"/>
    <property type="match status" value="1"/>
</dbReference>
<dbReference type="PANTHER" id="PTHR43289:SF6">
    <property type="entry name" value="SERINE_THREONINE-PROTEIN KINASE NEKL-3"/>
    <property type="match status" value="1"/>
</dbReference>
<keyword evidence="5" id="KW-0802">TPR repeat</keyword>
<dbReference type="GO" id="GO:0004674">
    <property type="term" value="F:protein serine/threonine kinase activity"/>
    <property type="evidence" value="ECO:0007669"/>
    <property type="project" value="TreeGrafter"/>
</dbReference>
<dbReference type="KEGG" id="uam:UABAM_04390"/>
<dbReference type="InterPro" id="IPR011009">
    <property type="entry name" value="Kinase-like_dom_sf"/>
</dbReference>
<evidence type="ECO:0000256" key="7">
    <source>
        <dbReference type="SAM" id="Phobius"/>
    </source>
</evidence>
<keyword evidence="3 9" id="KW-0418">Kinase</keyword>
<sequence length="1332" mass="155175">MSTPNIENQNSEMPSSFFDDVKEQHNQEPATVLGKYQIIRELGQGGMGKVYLCYDNILNRHVAIKVILSQYKERAKKRFLIEAQAIANLSHPNIIKIYELGFTSSGNPYMVMEYVAGCSLKEFMANNKLSVREKVALIMPIADALAHAHRKGIIHRDVKPSNILIDTDNNHGYLMDFGLAKMANVNQELTKTGSVLGSPRYMSPEQARGRSREIDTQTDIYSLGITFFEIISGSCPVQGGSSMEVVVNVIHKNIPPLRKVFPQAPRDLETICLKALQKHKSKRYSHMATFKNDLQLFYENKPINARRWHLYSWGIWLVTLLIVLVTAITYYSFSTSQMVPEGAINESATQIEHYLQQQMYSEANDLLETVRTEISQDAYSFYLARISSGMGQQQKFNFIYKRLPKEEKDNIKIILAKVHVSILGKESTEVWEEARRILRGIDPQKLARRDRALRLFYLLQMEQNKDKILAYCLELEELENVLLNHEKLQVYNSLVKQFMRIALKQNGKQKIDTHGKIIKYAKQSIAIEENINVYLSMAKAYYEKANYQEKSDKQGARRNYQNLTDTLRHISRLDRLNQEMFSYYTKLATGDFVRYKSLLFEVIAAFSMYNFQLPDPKKQFIPHTTSTWPVKPKSTSDTKVIRSLISKSHMAQAKQGLFVERYHPKMAEILTKSSGKKAKAILTSIERLKAIDREQWISGLIRELNKETHSTKITELKTYLEINDQQLVKLLMKIFKNPDTPTIRRYMVAKALIGLLQFPTIVQYVKNSSDQEMGLISAVVLRDMGFDIPQKTFKKCEKTCFTVGNEFLQYLLTQLYTQQKKCPPRFITDIIEKGHPINKIYIASFCVKHRQRNRSLYKWSYEFLQKTTQTNNPNELRCLAYYFFVTQNKLSQKMWKDLQNTLSDKSEDINIKLSILKAIAHIVEGEHFSKNFILQDQTFWANFVAQNNNQLLHTIALRLFNDKNLKDYAKNTDYNYWLRGYAYFIYLHRFNTSVKLGGIGNAFDTLQKFMQQRQYVKQVFIENKPDILLRGYAYMLLGFMGEEPLRYIQTETDPLAKSYILLSCTVPAPSFVPMQRFSPKKRLALMKKYMLSENKIINSSSSYAYGHISNRLTAPHRKVNNTSFAAGIFAHIERGKKEQALLWQYGNPDYDKNMFRYYAIQRFYSRAETKANEYIKRLQKLIEMDNTNAKYNFYIGMAYKQQKKWKRAQHFFRKALSKKKDIFIMLELLSCLYYRQQKFSSSEVNKDVNSLLETILHTLKKEPVTGAALLPIITMQNPKVEKILQQNLASLLLKQNASRKRLLIIALEVLQDFYQRNNKKFKHFDTYIGWLK</sequence>
<feature type="binding site" evidence="6">
    <location>
        <position position="65"/>
    </location>
    <ligand>
        <name>ATP</name>
        <dbReference type="ChEBI" id="CHEBI:30616"/>
    </ligand>
</feature>
<keyword evidence="2 6" id="KW-0547">Nucleotide-binding</keyword>
<dbReference type="Gene3D" id="1.25.40.10">
    <property type="entry name" value="Tetratricopeptide repeat domain"/>
    <property type="match status" value="1"/>
</dbReference>
<evidence type="ECO:0000256" key="2">
    <source>
        <dbReference type="ARBA" id="ARBA00022741"/>
    </source>
</evidence>
<dbReference type="InterPro" id="IPR011990">
    <property type="entry name" value="TPR-like_helical_dom_sf"/>
</dbReference>
<reference evidence="9 10" key="1">
    <citation type="submission" date="2019-08" db="EMBL/GenBank/DDBJ databases">
        <title>Complete genome sequence of Candidatus Uab amorphum.</title>
        <authorList>
            <person name="Shiratori T."/>
            <person name="Suzuki S."/>
            <person name="Kakizawa Y."/>
            <person name="Ishida K."/>
        </authorList>
    </citation>
    <scope>NUCLEOTIDE SEQUENCE [LARGE SCALE GENOMIC DNA]</scope>
    <source>
        <strain evidence="9 10">SRT547</strain>
    </source>
</reference>
<keyword evidence="7" id="KW-0812">Transmembrane</keyword>
<evidence type="ECO:0000256" key="4">
    <source>
        <dbReference type="ARBA" id="ARBA00022840"/>
    </source>
</evidence>
<accession>A0A5S9IQF4</accession>
<dbReference type="PANTHER" id="PTHR43289">
    <property type="entry name" value="MITOGEN-ACTIVATED PROTEIN KINASE KINASE KINASE 20-RELATED"/>
    <property type="match status" value="1"/>
</dbReference>
<feature type="repeat" description="TPR" evidence="5">
    <location>
        <begin position="1189"/>
        <end position="1222"/>
    </location>
</feature>
<evidence type="ECO:0000256" key="3">
    <source>
        <dbReference type="ARBA" id="ARBA00022777"/>
    </source>
</evidence>
<keyword evidence="10" id="KW-1185">Reference proteome</keyword>
<dbReference type="InterPro" id="IPR017441">
    <property type="entry name" value="Protein_kinase_ATP_BS"/>
</dbReference>
<name>A0A5S9IQF4_UABAM</name>
<dbReference type="InterPro" id="IPR019734">
    <property type="entry name" value="TPR_rpt"/>
</dbReference>
<dbReference type="PROSITE" id="PS50005">
    <property type="entry name" value="TPR"/>
    <property type="match status" value="1"/>
</dbReference>
<keyword evidence="1" id="KW-0808">Transferase</keyword>
<proteinExistence type="predicted"/>
<dbReference type="Pfam" id="PF00069">
    <property type="entry name" value="Pkinase"/>
    <property type="match status" value="1"/>
</dbReference>
<dbReference type="Gene3D" id="1.10.510.10">
    <property type="entry name" value="Transferase(Phosphotransferase) domain 1"/>
    <property type="match status" value="1"/>
</dbReference>
<evidence type="ECO:0000256" key="5">
    <source>
        <dbReference type="PROSITE-ProRule" id="PRU00339"/>
    </source>
</evidence>
<keyword evidence="7" id="KW-0472">Membrane</keyword>
<evidence type="ECO:0000259" key="8">
    <source>
        <dbReference type="PROSITE" id="PS50011"/>
    </source>
</evidence>
<dbReference type="PROSITE" id="PS00108">
    <property type="entry name" value="PROTEIN_KINASE_ST"/>
    <property type="match status" value="1"/>
</dbReference>
<dbReference type="Gene3D" id="3.30.200.20">
    <property type="entry name" value="Phosphorylase Kinase, domain 1"/>
    <property type="match status" value="1"/>
</dbReference>
<gene>
    <name evidence="9" type="ORF">UABAM_04390</name>
</gene>
<dbReference type="InterPro" id="IPR008271">
    <property type="entry name" value="Ser/Thr_kinase_AS"/>
</dbReference>
<dbReference type="RefSeq" id="WP_151970084.1">
    <property type="nucleotide sequence ID" value="NZ_AP019860.1"/>
</dbReference>
<dbReference type="GO" id="GO:0005524">
    <property type="term" value="F:ATP binding"/>
    <property type="evidence" value="ECO:0007669"/>
    <property type="project" value="UniProtKB-UniRule"/>
</dbReference>
<keyword evidence="7" id="KW-1133">Transmembrane helix</keyword>
<dbReference type="PROSITE" id="PS50011">
    <property type="entry name" value="PROTEIN_KINASE_DOM"/>
    <property type="match status" value="1"/>
</dbReference>
<dbReference type="SMART" id="SM00220">
    <property type="entry name" value="S_TKc"/>
    <property type="match status" value="1"/>
</dbReference>
<evidence type="ECO:0000313" key="9">
    <source>
        <dbReference type="EMBL" id="BBM86004.1"/>
    </source>
</evidence>
<dbReference type="SUPFAM" id="SSF56112">
    <property type="entry name" value="Protein kinase-like (PK-like)"/>
    <property type="match status" value="1"/>
</dbReference>
<evidence type="ECO:0000256" key="1">
    <source>
        <dbReference type="ARBA" id="ARBA00022679"/>
    </source>
</evidence>
<dbReference type="EMBL" id="AP019860">
    <property type="protein sequence ID" value="BBM86004.1"/>
    <property type="molecule type" value="Genomic_DNA"/>
</dbReference>
<dbReference type="OrthoDB" id="6111975at2"/>
<feature type="transmembrane region" description="Helical" evidence="7">
    <location>
        <begin position="310"/>
        <end position="333"/>
    </location>
</feature>
<protein>
    <submittedName>
        <fullName evidence="9">Protein kinase</fullName>
    </submittedName>
</protein>
<dbReference type="Proteomes" id="UP000326354">
    <property type="component" value="Chromosome"/>
</dbReference>
<dbReference type="CDD" id="cd14014">
    <property type="entry name" value="STKc_PknB_like"/>
    <property type="match status" value="1"/>
</dbReference>
<dbReference type="PROSITE" id="PS00107">
    <property type="entry name" value="PROTEIN_KINASE_ATP"/>
    <property type="match status" value="1"/>
</dbReference>
<dbReference type="InterPro" id="IPR000719">
    <property type="entry name" value="Prot_kinase_dom"/>
</dbReference>
<evidence type="ECO:0000256" key="6">
    <source>
        <dbReference type="PROSITE-ProRule" id="PRU10141"/>
    </source>
</evidence>
<organism evidence="9 10">
    <name type="scientific">Uabimicrobium amorphum</name>
    <dbReference type="NCBI Taxonomy" id="2596890"/>
    <lineage>
        <taxon>Bacteria</taxon>
        <taxon>Pseudomonadati</taxon>
        <taxon>Planctomycetota</taxon>
        <taxon>Candidatus Uabimicrobiia</taxon>
        <taxon>Candidatus Uabimicrobiales</taxon>
        <taxon>Candidatus Uabimicrobiaceae</taxon>
        <taxon>Candidatus Uabimicrobium</taxon>
    </lineage>
</organism>
<feature type="domain" description="Protein kinase" evidence="8">
    <location>
        <begin position="36"/>
        <end position="298"/>
    </location>
</feature>